<dbReference type="STRING" id="438753.AZC_3469"/>
<reference evidence="1 2" key="3">
    <citation type="journal article" date="2008" name="BMC Genomics">
        <title>The genome of the versatile nitrogen fixer Azorhizobium caulinodans ORS571.</title>
        <authorList>
            <person name="Lee KB."/>
            <person name="Backer P.D."/>
            <person name="Aono T."/>
            <person name="Liu CT."/>
            <person name="Suzuki S."/>
            <person name="Suzuki T."/>
            <person name="Kaneko T."/>
            <person name="Yamada M."/>
            <person name="Tabata S."/>
            <person name="Kupfer D.M."/>
            <person name="Najar F.Z."/>
            <person name="Wiley G.B."/>
            <person name="Roe B."/>
            <person name="Binnewies T.T."/>
            <person name="Ussery D.W."/>
            <person name="D'Haeze W."/>
            <person name="Herder J.D."/>
            <person name="Gevers D."/>
            <person name="Vereecke D."/>
            <person name="Holsters M."/>
            <person name="Oyaizu H."/>
        </authorList>
    </citation>
    <scope>NUCLEOTIDE SEQUENCE [LARGE SCALE GENOMIC DNA]</scope>
    <source>
        <strain evidence="2">ATCC 43989 / DSM 5975 / JCM 20966 / LMG 6465 / NBRC 14845 / NCIMB 13405 / ORS 571</strain>
    </source>
</reference>
<dbReference type="EMBL" id="AP009384">
    <property type="protein sequence ID" value="BAF89467.1"/>
    <property type="molecule type" value="Genomic_DNA"/>
</dbReference>
<gene>
    <name evidence="1" type="ordered locus">AZC_3469</name>
</gene>
<reference evidence="1 2" key="4">
    <citation type="journal article" date="2009" name="Appl. Environ. Microbiol.">
        <title>Comparative genome-wide transcriptional profiling of Azorhizobium caulinodans ORS571 grown under free-living and symbiotic conditions.</title>
        <authorList>
            <person name="Tsukada S."/>
            <person name="Aono T."/>
            <person name="Akiba N."/>
            <person name="Lee KB."/>
            <person name="Liu CT."/>
            <person name="Toyazaki H."/>
            <person name="Oyaizu H."/>
        </authorList>
    </citation>
    <scope>NUCLEOTIDE SEQUENCE [LARGE SCALE GENOMIC DNA]</scope>
    <source>
        <strain evidence="2">ATCC 43989 / DSM 5975 / JCM 20966 / LMG 6465 / NBRC 14845 / NCIMB 13405 / ORS 571</strain>
    </source>
</reference>
<reference evidence="1 2" key="6">
    <citation type="journal article" date="2011" name="Appl. Environ. Microbiol.">
        <title>Involvement of the azorhizobial chromosome partition gene (parA) in the onset of bacteroid differentiation during Sesbania rostrata stem nodule development.</title>
        <authorList>
            <person name="Liu CT."/>
            <person name="Lee KB."/>
            <person name="Wang YS."/>
            <person name="Peng MH."/>
            <person name="Lee KT."/>
            <person name="Suzuki S."/>
            <person name="Suzuki T."/>
            <person name="Oyaizu H."/>
        </authorList>
    </citation>
    <scope>NUCLEOTIDE SEQUENCE [LARGE SCALE GENOMIC DNA]</scope>
    <source>
        <strain evidence="2">ATCC 43989 / DSM 5975 / JCM 20966 / LMG 6465 / NBRC 14845 / NCIMB 13405 / ORS 571</strain>
    </source>
</reference>
<dbReference type="SUPFAM" id="SSF53756">
    <property type="entry name" value="UDP-Glycosyltransferase/glycogen phosphorylase"/>
    <property type="match status" value="1"/>
</dbReference>
<keyword evidence="1" id="KW-0808">Transferase</keyword>
<dbReference type="Proteomes" id="UP000000270">
    <property type="component" value="Chromosome"/>
</dbReference>
<organism evidence="1 2">
    <name type="scientific">Azorhizobium caulinodans (strain ATCC 43989 / DSM 5975 / JCM 20966 / LMG 6465 / NBRC 14845 / NCIMB 13405 / ORS 571)</name>
    <dbReference type="NCBI Taxonomy" id="438753"/>
    <lineage>
        <taxon>Bacteria</taxon>
        <taxon>Pseudomonadati</taxon>
        <taxon>Pseudomonadota</taxon>
        <taxon>Alphaproteobacteria</taxon>
        <taxon>Hyphomicrobiales</taxon>
        <taxon>Xanthobacteraceae</taxon>
        <taxon>Azorhizobium</taxon>
    </lineage>
</organism>
<dbReference type="KEGG" id="azc:AZC_3469"/>
<name>A8IEA9_AZOC5</name>
<protein>
    <submittedName>
        <fullName evidence="1">Glycosyltransferase</fullName>
    </submittedName>
</protein>
<reference evidence="1 2" key="1">
    <citation type="journal article" date="2007" name="Appl. Environ. Microbiol.">
        <title>Rhizobial factors required for stem nodule maturation and maintenance in Sesbania rostrata-Azorhizobium caulinodans ORS571 symbiosis.</title>
        <authorList>
            <person name="Suzuki S."/>
            <person name="Aono T."/>
            <person name="Lee KB."/>
            <person name="Suzuki T."/>
            <person name="Liu CT."/>
            <person name="Miwa H."/>
            <person name="Wakao S."/>
            <person name="Iki T."/>
            <person name="Oyaizu H."/>
        </authorList>
    </citation>
    <scope>NUCLEOTIDE SEQUENCE [LARGE SCALE GENOMIC DNA]</scope>
    <source>
        <strain evidence="2">ATCC 43989 / DSM 5975 / JCM 20966 / LMG 6465 / NBRC 14845 / NCIMB 13405 / ORS 571</strain>
    </source>
</reference>
<dbReference type="eggNOG" id="COG0438">
    <property type="taxonomic scope" value="Bacteria"/>
</dbReference>
<keyword evidence="2" id="KW-1185">Reference proteome</keyword>
<reference evidence="2" key="2">
    <citation type="submission" date="2007-04" db="EMBL/GenBank/DDBJ databases">
        <title>Complete genome sequence of the nitrogen-fixing bacterium Azorhizobium caulinodans ORS571.</title>
        <authorList>
            <person name="Lee K.B."/>
            <person name="Backer P.D."/>
            <person name="Aono T."/>
            <person name="Liu C.T."/>
            <person name="Suzuki S."/>
            <person name="Suzuki T."/>
            <person name="Kaneko T."/>
            <person name="Yamada M."/>
            <person name="Tabata S."/>
            <person name="Kupfer D.M."/>
            <person name="Najar F.Z."/>
            <person name="Wiley G.B."/>
            <person name="Roe B."/>
            <person name="Binnewies T."/>
            <person name="Ussery D."/>
            <person name="Vereecke D."/>
            <person name="Gevers D."/>
            <person name="Holsters M."/>
            <person name="Oyaizu H."/>
        </authorList>
    </citation>
    <scope>NUCLEOTIDE SEQUENCE [LARGE SCALE GENOMIC DNA]</scope>
    <source>
        <strain evidence="2">ATCC 43989 / DSM 5975 / JCM 20966 / LMG 6465 / NBRC 14845 / NCIMB 13405 / ORS 571</strain>
    </source>
</reference>
<proteinExistence type="predicted"/>
<sequence length="461" mass="49069">MAPWMGRLSQALWLHFRKCPCAYPFTASTASGNPSALCFRRDAAEVGRMIAGVETGMRGTMPGHPAGSARILHIAPHLEGTLGKAHATLLEAARTSRGAIRRTLHTYVLLETPADTSQIDRITSAGGRVVVQPDARKMADLVEAADIVQLEWTGASSLPSLLTHTPLPAMRLVLWVHGTGAGLVPPGLLALADRTFLAHASTGRAAPLAPALEPPPEALGFANACFGLAPVDRPACPTRPLTYGCCAPLDAATLDPRFFDVIDAASTGIRVSLWGTPDKTGPIAARAAAMRHPERIVFEREAFDPQTVLSKLDVLIHLLDPTRADPCEATLVEAMSVGATPLVWRHGPEASVVREGRNALLAETVEDAAALLDWTRSNPRRVAKLGAKAMYDMAQSHIPANTLRTFARAYTAIGLMPPRRHDFQAALTARDWAGLTPAIPAVHGAHMPFSAAQTVPLLAEA</sequence>
<dbReference type="AlphaFoldDB" id="A8IEA9"/>
<evidence type="ECO:0000313" key="1">
    <source>
        <dbReference type="EMBL" id="BAF89467.1"/>
    </source>
</evidence>
<evidence type="ECO:0000313" key="2">
    <source>
        <dbReference type="Proteomes" id="UP000000270"/>
    </source>
</evidence>
<dbReference type="HOGENOM" id="CLU_592709_0_0_5"/>
<dbReference type="Gene3D" id="3.40.50.2000">
    <property type="entry name" value="Glycogen Phosphorylase B"/>
    <property type="match status" value="1"/>
</dbReference>
<accession>A8IEA9</accession>
<dbReference type="GO" id="GO:0016740">
    <property type="term" value="F:transferase activity"/>
    <property type="evidence" value="ECO:0007669"/>
    <property type="project" value="UniProtKB-KW"/>
</dbReference>
<reference evidence="1 2" key="5">
    <citation type="journal article" date="2010" name="Appl. Environ. Microbiol.">
        <title>phrR-like gene praR of Azorhizobium caulinodans ORS571 is essential for symbiosis with Sesbania rostrata and is involved in expression of reb genes.</title>
        <authorList>
            <person name="Akiba N."/>
            <person name="Aono T."/>
            <person name="Toyazaki H."/>
            <person name="Sato S."/>
            <person name="Oyaizu H."/>
        </authorList>
    </citation>
    <scope>NUCLEOTIDE SEQUENCE [LARGE SCALE GENOMIC DNA]</scope>
    <source>
        <strain evidence="2">ATCC 43989 / DSM 5975 / JCM 20966 / LMG 6465 / NBRC 14845 / NCIMB 13405 / ORS 571</strain>
    </source>
</reference>